<accession>A0A6A4NN33</accession>
<dbReference type="AlphaFoldDB" id="A0A6A4NN33"/>
<proteinExistence type="predicted"/>
<name>A0A6A4NN33_LUPAL</name>
<protein>
    <submittedName>
        <fullName evidence="2">Uncharacterized protein</fullName>
    </submittedName>
</protein>
<evidence type="ECO:0000313" key="3">
    <source>
        <dbReference type="Proteomes" id="UP000447434"/>
    </source>
</evidence>
<dbReference type="EMBL" id="WOCE01000020">
    <property type="protein sequence ID" value="KAE9590902.1"/>
    <property type="molecule type" value="Genomic_DNA"/>
</dbReference>
<evidence type="ECO:0000313" key="2">
    <source>
        <dbReference type="EMBL" id="KAE9590902.1"/>
    </source>
</evidence>
<organism evidence="2 3">
    <name type="scientific">Lupinus albus</name>
    <name type="common">White lupine</name>
    <name type="synonym">Lupinus termis</name>
    <dbReference type="NCBI Taxonomy" id="3870"/>
    <lineage>
        <taxon>Eukaryota</taxon>
        <taxon>Viridiplantae</taxon>
        <taxon>Streptophyta</taxon>
        <taxon>Embryophyta</taxon>
        <taxon>Tracheophyta</taxon>
        <taxon>Spermatophyta</taxon>
        <taxon>Magnoliopsida</taxon>
        <taxon>eudicotyledons</taxon>
        <taxon>Gunneridae</taxon>
        <taxon>Pentapetalae</taxon>
        <taxon>rosids</taxon>
        <taxon>fabids</taxon>
        <taxon>Fabales</taxon>
        <taxon>Fabaceae</taxon>
        <taxon>Papilionoideae</taxon>
        <taxon>50 kb inversion clade</taxon>
        <taxon>genistoids sensu lato</taxon>
        <taxon>core genistoids</taxon>
        <taxon>Genisteae</taxon>
        <taxon>Lupinus</taxon>
    </lineage>
</organism>
<feature type="chain" id="PRO_5025666264" evidence="1">
    <location>
        <begin position="17"/>
        <end position="51"/>
    </location>
</feature>
<keyword evidence="1" id="KW-0732">Signal</keyword>
<keyword evidence="3" id="KW-1185">Reference proteome</keyword>
<evidence type="ECO:0000256" key="1">
    <source>
        <dbReference type="SAM" id="SignalP"/>
    </source>
</evidence>
<comment type="caution">
    <text evidence="2">The sequence shown here is derived from an EMBL/GenBank/DDBJ whole genome shotgun (WGS) entry which is preliminary data.</text>
</comment>
<dbReference type="Proteomes" id="UP000447434">
    <property type="component" value="Chromosome 20"/>
</dbReference>
<gene>
    <name evidence="2" type="ORF">Lalb_Chr20g0112501</name>
</gene>
<sequence>MFGVASTLIATSLSLAHSLIRNFACLVHFDSFLVQFVFPRPETYIEAWKIG</sequence>
<reference evidence="3" key="1">
    <citation type="journal article" date="2020" name="Nat. Commun.">
        <title>Genome sequence of the cluster root forming white lupin.</title>
        <authorList>
            <person name="Hufnagel B."/>
            <person name="Marques A."/>
            <person name="Soriano A."/>
            <person name="Marques L."/>
            <person name="Divol F."/>
            <person name="Doumas P."/>
            <person name="Sallet E."/>
            <person name="Mancinotti D."/>
            <person name="Carrere S."/>
            <person name="Marande W."/>
            <person name="Arribat S."/>
            <person name="Keller J."/>
            <person name="Huneau C."/>
            <person name="Blein T."/>
            <person name="Aime D."/>
            <person name="Laguerre M."/>
            <person name="Taylor J."/>
            <person name="Schubert V."/>
            <person name="Nelson M."/>
            <person name="Geu-Flores F."/>
            <person name="Crespi M."/>
            <person name="Gallardo-Guerrero K."/>
            <person name="Delaux P.-M."/>
            <person name="Salse J."/>
            <person name="Berges H."/>
            <person name="Guyot R."/>
            <person name="Gouzy J."/>
            <person name="Peret B."/>
        </authorList>
    </citation>
    <scope>NUCLEOTIDE SEQUENCE [LARGE SCALE GENOMIC DNA]</scope>
    <source>
        <strain evidence="3">cv. Amiga</strain>
    </source>
</reference>
<feature type="signal peptide" evidence="1">
    <location>
        <begin position="1"/>
        <end position="16"/>
    </location>
</feature>